<dbReference type="EMBL" id="JQED01000057">
    <property type="protein sequence ID" value="KGJ86415.1"/>
    <property type="molecule type" value="Genomic_DNA"/>
</dbReference>
<sequence>MENKSWLEELAEQCLRTSQKKVADKLHVSAALINQVLKGKYPGDLSRIEQLVKGAFMQYSVICPVLGDIEKHKCLFHQARDFAATNPQRVMLHKACRSGCPHSQLEQTMNHQIQIKVINDSQTQPLVVAEFYGVQETLAGIKKNATSHTQLIELLEQELTRLAKQYNKLVQH</sequence>
<protein>
    <recommendedName>
        <fullName evidence="4">Transcriptional regulator</fullName>
    </recommendedName>
</protein>
<comment type="caution">
    <text evidence="2">The sequence shown here is derived from an EMBL/GenBank/DDBJ whole genome shotgun (WGS) entry which is preliminary data.</text>
</comment>
<dbReference type="PATRIC" id="fig|28229.4.peg.4474"/>
<evidence type="ECO:0000256" key="1">
    <source>
        <dbReference type="SAM" id="Coils"/>
    </source>
</evidence>
<evidence type="ECO:0000313" key="3">
    <source>
        <dbReference type="Proteomes" id="UP000029843"/>
    </source>
</evidence>
<dbReference type="InterPro" id="IPR001387">
    <property type="entry name" value="Cro/C1-type_HTH"/>
</dbReference>
<evidence type="ECO:0008006" key="4">
    <source>
        <dbReference type="Google" id="ProtNLM"/>
    </source>
</evidence>
<evidence type="ECO:0000313" key="2">
    <source>
        <dbReference type="EMBL" id="KGJ86415.1"/>
    </source>
</evidence>
<proteinExistence type="predicted"/>
<dbReference type="InterPro" id="IPR010982">
    <property type="entry name" value="Lambda_DNA-bd_dom_sf"/>
</dbReference>
<dbReference type="CDD" id="cd00093">
    <property type="entry name" value="HTH_XRE"/>
    <property type="match status" value="1"/>
</dbReference>
<reference evidence="2 3" key="1">
    <citation type="submission" date="2014-08" db="EMBL/GenBank/DDBJ databases">
        <title>Genomic and Phenotypic Diversity of Colwellia psychrerythraea strains from Disparate Marine Basins.</title>
        <authorList>
            <person name="Techtmann S.M."/>
            <person name="Stelling S.C."/>
            <person name="Utturkar S.M."/>
            <person name="Alshibli N."/>
            <person name="Harris A."/>
            <person name="Brown S.D."/>
            <person name="Hazen T.C."/>
        </authorList>
    </citation>
    <scope>NUCLEOTIDE SEQUENCE [LARGE SCALE GENOMIC DNA]</scope>
    <source>
        <strain evidence="2 3">ND2E</strain>
    </source>
</reference>
<accession>A0A099K7Z1</accession>
<dbReference type="AlphaFoldDB" id="A0A099K7Z1"/>
<name>A0A099K7Z1_COLPS</name>
<dbReference type="Proteomes" id="UP000029843">
    <property type="component" value="Unassembled WGS sequence"/>
</dbReference>
<keyword evidence="1" id="KW-0175">Coiled coil</keyword>
<dbReference type="Gene3D" id="1.10.260.40">
    <property type="entry name" value="lambda repressor-like DNA-binding domains"/>
    <property type="match status" value="1"/>
</dbReference>
<dbReference type="RefSeq" id="WP_190277877.1">
    <property type="nucleotide sequence ID" value="NZ_JQED01000057.1"/>
</dbReference>
<organism evidence="2 3">
    <name type="scientific">Colwellia psychrerythraea</name>
    <name type="common">Vibrio psychroerythus</name>
    <dbReference type="NCBI Taxonomy" id="28229"/>
    <lineage>
        <taxon>Bacteria</taxon>
        <taxon>Pseudomonadati</taxon>
        <taxon>Pseudomonadota</taxon>
        <taxon>Gammaproteobacteria</taxon>
        <taxon>Alteromonadales</taxon>
        <taxon>Colwelliaceae</taxon>
        <taxon>Colwellia</taxon>
    </lineage>
</organism>
<dbReference type="GO" id="GO:0003677">
    <property type="term" value="F:DNA binding"/>
    <property type="evidence" value="ECO:0007669"/>
    <property type="project" value="InterPro"/>
</dbReference>
<feature type="coiled-coil region" evidence="1">
    <location>
        <begin position="138"/>
        <end position="172"/>
    </location>
</feature>
<gene>
    <name evidence="2" type="ORF">ND2E_0981</name>
</gene>